<reference evidence="3" key="3">
    <citation type="submission" date="2015-04" db="UniProtKB">
        <authorList>
            <consortium name="EnsemblPlants"/>
        </authorList>
    </citation>
    <scope>IDENTIFICATION</scope>
    <source>
        <strain evidence="3">cv. Jemalong A17</strain>
    </source>
</reference>
<dbReference type="EMBL" id="CM001217">
    <property type="protein sequence ID" value="KEH41333.1"/>
    <property type="molecule type" value="Genomic_DNA"/>
</dbReference>
<feature type="region of interest" description="Disordered" evidence="1">
    <location>
        <begin position="28"/>
        <end position="62"/>
    </location>
</feature>
<proteinExistence type="predicted"/>
<reference evidence="2 4" key="2">
    <citation type="journal article" date="2014" name="BMC Genomics">
        <title>An improved genome release (version Mt4.0) for the model legume Medicago truncatula.</title>
        <authorList>
            <person name="Tang H."/>
            <person name="Krishnakumar V."/>
            <person name="Bidwell S."/>
            <person name="Rosen B."/>
            <person name="Chan A."/>
            <person name="Zhou S."/>
            <person name="Gentzbittel L."/>
            <person name="Childs K.L."/>
            <person name="Yandell M."/>
            <person name="Gundlach H."/>
            <person name="Mayer K.F."/>
            <person name="Schwartz D.C."/>
            <person name="Town C.D."/>
        </authorList>
    </citation>
    <scope>GENOME REANNOTATION</scope>
    <source>
        <strain evidence="2">A17</strain>
        <strain evidence="3 4">cv. Jemalong A17</strain>
    </source>
</reference>
<evidence type="ECO:0000313" key="4">
    <source>
        <dbReference type="Proteomes" id="UP000002051"/>
    </source>
</evidence>
<reference evidence="2 4" key="1">
    <citation type="journal article" date="2011" name="Nature">
        <title>The Medicago genome provides insight into the evolution of rhizobial symbioses.</title>
        <authorList>
            <person name="Young N.D."/>
            <person name="Debelle F."/>
            <person name="Oldroyd G.E."/>
            <person name="Geurts R."/>
            <person name="Cannon S.B."/>
            <person name="Udvardi M.K."/>
            <person name="Benedito V.A."/>
            <person name="Mayer K.F."/>
            <person name="Gouzy J."/>
            <person name="Schoof H."/>
            <person name="Van de Peer Y."/>
            <person name="Proost S."/>
            <person name="Cook D.R."/>
            <person name="Meyers B.C."/>
            <person name="Spannagl M."/>
            <person name="Cheung F."/>
            <person name="De Mita S."/>
            <person name="Krishnakumar V."/>
            <person name="Gundlach H."/>
            <person name="Zhou S."/>
            <person name="Mudge J."/>
            <person name="Bharti A.K."/>
            <person name="Murray J.D."/>
            <person name="Naoumkina M.A."/>
            <person name="Rosen B."/>
            <person name="Silverstein K.A."/>
            <person name="Tang H."/>
            <person name="Rombauts S."/>
            <person name="Zhao P.X."/>
            <person name="Zhou P."/>
            <person name="Barbe V."/>
            <person name="Bardou P."/>
            <person name="Bechner M."/>
            <person name="Bellec A."/>
            <person name="Berger A."/>
            <person name="Berges H."/>
            <person name="Bidwell S."/>
            <person name="Bisseling T."/>
            <person name="Choisne N."/>
            <person name="Couloux A."/>
            <person name="Denny R."/>
            <person name="Deshpande S."/>
            <person name="Dai X."/>
            <person name="Doyle J.J."/>
            <person name="Dudez A.M."/>
            <person name="Farmer A.D."/>
            <person name="Fouteau S."/>
            <person name="Franken C."/>
            <person name="Gibelin C."/>
            <person name="Gish J."/>
            <person name="Goldstein S."/>
            <person name="Gonzalez A.J."/>
            <person name="Green P.J."/>
            <person name="Hallab A."/>
            <person name="Hartog M."/>
            <person name="Hua A."/>
            <person name="Humphray S.J."/>
            <person name="Jeong D.H."/>
            <person name="Jing Y."/>
            <person name="Jocker A."/>
            <person name="Kenton S.M."/>
            <person name="Kim D.J."/>
            <person name="Klee K."/>
            <person name="Lai H."/>
            <person name="Lang C."/>
            <person name="Lin S."/>
            <person name="Macmil S.L."/>
            <person name="Magdelenat G."/>
            <person name="Matthews L."/>
            <person name="McCorrison J."/>
            <person name="Monaghan E.L."/>
            <person name="Mun J.H."/>
            <person name="Najar F.Z."/>
            <person name="Nicholson C."/>
            <person name="Noirot C."/>
            <person name="O'Bleness M."/>
            <person name="Paule C.R."/>
            <person name="Poulain J."/>
            <person name="Prion F."/>
            <person name="Qin B."/>
            <person name="Qu C."/>
            <person name="Retzel E.F."/>
            <person name="Riddle C."/>
            <person name="Sallet E."/>
            <person name="Samain S."/>
            <person name="Samson N."/>
            <person name="Sanders I."/>
            <person name="Saurat O."/>
            <person name="Scarpelli C."/>
            <person name="Schiex T."/>
            <person name="Segurens B."/>
            <person name="Severin A.J."/>
            <person name="Sherrier D.J."/>
            <person name="Shi R."/>
            <person name="Sims S."/>
            <person name="Singer S.R."/>
            <person name="Sinharoy S."/>
            <person name="Sterck L."/>
            <person name="Viollet A."/>
            <person name="Wang B.B."/>
            <person name="Wang K."/>
            <person name="Wang M."/>
            <person name="Wang X."/>
            <person name="Warfsmann J."/>
            <person name="Weissenbach J."/>
            <person name="White D.D."/>
            <person name="White J.D."/>
            <person name="Wiley G.B."/>
            <person name="Wincker P."/>
            <person name="Xing Y."/>
            <person name="Yang L."/>
            <person name="Yao Z."/>
            <person name="Ying F."/>
            <person name="Zhai J."/>
            <person name="Zhou L."/>
            <person name="Zuber A."/>
            <person name="Denarie J."/>
            <person name="Dixon R.A."/>
            <person name="May G.D."/>
            <person name="Schwartz D.C."/>
            <person name="Rogers J."/>
            <person name="Quetier F."/>
            <person name="Town C.D."/>
            <person name="Roe B.A."/>
        </authorList>
    </citation>
    <scope>NUCLEOTIDE SEQUENCE [LARGE SCALE GENOMIC DNA]</scope>
    <source>
        <strain evidence="2">A17</strain>
        <strain evidence="3 4">cv. Jemalong A17</strain>
    </source>
</reference>
<accession>A0A072VIT2</accession>
<keyword evidence="4" id="KW-1185">Reference proteome</keyword>
<dbReference type="HOGENOM" id="CLU_2907420_0_0_1"/>
<dbReference type="Proteomes" id="UP000002051">
    <property type="component" value="Unassembled WGS sequence"/>
</dbReference>
<evidence type="ECO:0000313" key="2">
    <source>
        <dbReference type="EMBL" id="KEH41333.1"/>
    </source>
</evidence>
<sequence length="62" mass="7127">MAHDLNIIIFKDLIQHQQSCFIFHQKLTTPTNSTNNNDNNSTNNNDNNSTNNNDYATTQLQM</sequence>
<evidence type="ECO:0000313" key="3">
    <source>
        <dbReference type="EnsemblPlants" id="KEH41333"/>
    </source>
</evidence>
<dbReference type="EnsemblPlants" id="KEH41333">
    <property type="protein sequence ID" value="KEH41333"/>
    <property type="gene ID" value="MTR_1g048800"/>
</dbReference>
<name>A0A072VIT2_MEDTR</name>
<gene>
    <name evidence="2" type="ordered locus">MTR_1g048800</name>
</gene>
<feature type="compositionally biased region" description="Low complexity" evidence="1">
    <location>
        <begin position="31"/>
        <end position="54"/>
    </location>
</feature>
<evidence type="ECO:0000256" key="1">
    <source>
        <dbReference type="SAM" id="MobiDB-lite"/>
    </source>
</evidence>
<organism evidence="2 4">
    <name type="scientific">Medicago truncatula</name>
    <name type="common">Barrel medic</name>
    <name type="synonym">Medicago tribuloides</name>
    <dbReference type="NCBI Taxonomy" id="3880"/>
    <lineage>
        <taxon>Eukaryota</taxon>
        <taxon>Viridiplantae</taxon>
        <taxon>Streptophyta</taxon>
        <taxon>Embryophyta</taxon>
        <taxon>Tracheophyta</taxon>
        <taxon>Spermatophyta</taxon>
        <taxon>Magnoliopsida</taxon>
        <taxon>eudicotyledons</taxon>
        <taxon>Gunneridae</taxon>
        <taxon>Pentapetalae</taxon>
        <taxon>rosids</taxon>
        <taxon>fabids</taxon>
        <taxon>Fabales</taxon>
        <taxon>Fabaceae</taxon>
        <taxon>Papilionoideae</taxon>
        <taxon>50 kb inversion clade</taxon>
        <taxon>NPAAA clade</taxon>
        <taxon>Hologalegina</taxon>
        <taxon>IRL clade</taxon>
        <taxon>Trifolieae</taxon>
        <taxon>Medicago</taxon>
    </lineage>
</organism>
<protein>
    <submittedName>
        <fullName evidence="2 3">Uncharacterized protein</fullName>
    </submittedName>
</protein>
<dbReference type="AlphaFoldDB" id="A0A072VIT2"/>